<organism evidence="1">
    <name type="scientific">Anguilla anguilla</name>
    <name type="common">European freshwater eel</name>
    <name type="synonym">Muraena anguilla</name>
    <dbReference type="NCBI Taxonomy" id="7936"/>
    <lineage>
        <taxon>Eukaryota</taxon>
        <taxon>Metazoa</taxon>
        <taxon>Chordata</taxon>
        <taxon>Craniata</taxon>
        <taxon>Vertebrata</taxon>
        <taxon>Euteleostomi</taxon>
        <taxon>Actinopterygii</taxon>
        <taxon>Neopterygii</taxon>
        <taxon>Teleostei</taxon>
        <taxon>Anguilliformes</taxon>
        <taxon>Anguillidae</taxon>
        <taxon>Anguilla</taxon>
    </lineage>
</organism>
<accession>A0A0E9R7C4</accession>
<reference evidence="1" key="2">
    <citation type="journal article" date="2015" name="Fish Shellfish Immunol.">
        <title>Early steps in the European eel (Anguilla anguilla)-Vibrio vulnificus interaction in the gills: Role of the RtxA13 toxin.</title>
        <authorList>
            <person name="Callol A."/>
            <person name="Pajuelo D."/>
            <person name="Ebbesson L."/>
            <person name="Teles M."/>
            <person name="MacKenzie S."/>
            <person name="Amaro C."/>
        </authorList>
    </citation>
    <scope>NUCLEOTIDE SEQUENCE</scope>
</reference>
<dbReference type="AlphaFoldDB" id="A0A0E9R7C4"/>
<protein>
    <submittedName>
        <fullName evidence="1">Uncharacterized protein</fullName>
    </submittedName>
</protein>
<sequence length="37" mass="3934">MGQKIEQNLNFCVKSSANRPSWTGCPAKAPALSAVDL</sequence>
<name>A0A0E9R7C4_ANGAN</name>
<evidence type="ECO:0000313" key="1">
    <source>
        <dbReference type="EMBL" id="JAH24223.1"/>
    </source>
</evidence>
<reference evidence="1" key="1">
    <citation type="submission" date="2014-11" db="EMBL/GenBank/DDBJ databases">
        <authorList>
            <person name="Amaro Gonzalez C."/>
        </authorList>
    </citation>
    <scope>NUCLEOTIDE SEQUENCE</scope>
</reference>
<dbReference type="EMBL" id="GBXM01084354">
    <property type="protein sequence ID" value="JAH24223.1"/>
    <property type="molecule type" value="Transcribed_RNA"/>
</dbReference>
<proteinExistence type="predicted"/>